<organism evidence="2 3">
    <name type="scientific">Terfezia boudieri ATCC MYA-4762</name>
    <dbReference type="NCBI Taxonomy" id="1051890"/>
    <lineage>
        <taxon>Eukaryota</taxon>
        <taxon>Fungi</taxon>
        <taxon>Dikarya</taxon>
        <taxon>Ascomycota</taxon>
        <taxon>Pezizomycotina</taxon>
        <taxon>Pezizomycetes</taxon>
        <taxon>Pezizales</taxon>
        <taxon>Pezizaceae</taxon>
        <taxon>Terfezia</taxon>
    </lineage>
</organism>
<evidence type="ECO:0008006" key="4">
    <source>
        <dbReference type="Google" id="ProtNLM"/>
    </source>
</evidence>
<dbReference type="InParanoid" id="A0A3N4LE58"/>
<evidence type="ECO:0000256" key="1">
    <source>
        <dbReference type="SAM" id="MobiDB-lite"/>
    </source>
</evidence>
<proteinExistence type="predicted"/>
<feature type="region of interest" description="Disordered" evidence="1">
    <location>
        <begin position="175"/>
        <end position="218"/>
    </location>
</feature>
<dbReference type="OrthoDB" id="10411840at2759"/>
<feature type="region of interest" description="Disordered" evidence="1">
    <location>
        <begin position="312"/>
        <end position="335"/>
    </location>
</feature>
<dbReference type="Proteomes" id="UP000267821">
    <property type="component" value="Unassembled WGS sequence"/>
</dbReference>
<dbReference type="AlphaFoldDB" id="A0A3N4LE58"/>
<evidence type="ECO:0000313" key="2">
    <source>
        <dbReference type="EMBL" id="RPB21184.1"/>
    </source>
</evidence>
<reference evidence="2 3" key="1">
    <citation type="journal article" date="2018" name="Nat. Ecol. Evol.">
        <title>Pezizomycetes genomes reveal the molecular basis of ectomycorrhizal truffle lifestyle.</title>
        <authorList>
            <person name="Murat C."/>
            <person name="Payen T."/>
            <person name="Noel B."/>
            <person name="Kuo A."/>
            <person name="Morin E."/>
            <person name="Chen J."/>
            <person name="Kohler A."/>
            <person name="Krizsan K."/>
            <person name="Balestrini R."/>
            <person name="Da Silva C."/>
            <person name="Montanini B."/>
            <person name="Hainaut M."/>
            <person name="Levati E."/>
            <person name="Barry K.W."/>
            <person name="Belfiori B."/>
            <person name="Cichocki N."/>
            <person name="Clum A."/>
            <person name="Dockter R.B."/>
            <person name="Fauchery L."/>
            <person name="Guy J."/>
            <person name="Iotti M."/>
            <person name="Le Tacon F."/>
            <person name="Lindquist E.A."/>
            <person name="Lipzen A."/>
            <person name="Malagnac F."/>
            <person name="Mello A."/>
            <person name="Molinier V."/>
            <person name="Miyauchi S."/>
            <person name="Poulain J."/>
            <person name="Riccioni C."/>
            <person name="Rubini A."/>
            <person name="Sitrit Y."/>
            <person name="Splivallo R."/>
            <person name="Traeger S."/>
            <person name="Wang M."/>
            <person name="Zifcakova L."/>
            <person name="Wipf D."/>
            <person name="Zambonelli A."/>
            <person name="Paolocci F."/>
            <person name="Nowrousian M."/>
            <person name="Ottonello S."/>
            <person name="Baldrian P."/>
            <person name="Spatafora J.W."/>
            <person name="Henrissat B."/>
            <person name="Nagy L.G."/>
            <person name="Aury J.M."/>
            <person name="Wincker P."/>
            <person name="Grigoriev I.V."/>
            <person name="Bonfante P."/>
            <person name="Martin F.M."/>
        </authorList>
    </citation>
    <scope>NUCLEOTIDE SEQUENCE [LARGE SCALE GENOMIC DNA]</scope>
    <source>
        <strain evidence="2 3">ATCC MYA-4762</strain>
    </source>
</reference>
<name>A0A3N4LE58_9PEZI</name>
<dbReference type="EMBL" id="ML121562">
    <property type="protein sequence ID" value="RPB21184.1"/>
    <property type="molecule type" value="Genomic_DNA"/>
</dbReference>
<evidence type="ECO:0000313" key="3">
    <source>
        <dbReference type="Proteomes" id="UP000267821"/>
    </source>
</evidence>
<keyword evidence="3" id="KW-1185">Reference proteome</keyword>
<sequence length="335" mass="36589">MAPTTAVAPKPFVWERPDMERLVGWMMENQEALRGRKSAWVNDCKEQVFKNDLGVTIERIGVKYNNLKASWTATRKKIGGSGGGGGEDGELDEKYPFYQKLDAIFGTPSNANQEKSQFVFGTSGAQGDDRTAVGQSVRIQRAASRFQEILPASSLITPQDTVDFGTPPAEDLVVALEPQSEKRVDGGENEGVEGDDSDEELDSDAAPPPKTQPLRSSSAARMILAGESGRAKGLGRMDSVKRIMEERHSYEFERELKRMKIEREMQRERLEAKERLARINASTAVEVAKIQAEAQVRQFELLTQILTQRGGGIEGANGGMNGGVKEGANGGVNGE</sequence>
<gene>
    <name evidence="2" type="ORF">L211DRAFT_451799</name>
</gene>
<protein>
    <recommendedName>
        <fullName evidence="4">Myb/SANT-like domain-containing protein</fullName>
    </recommendedName>
</protein>
<accession>A0A3N4LE58</accession>
<feature type="compositionally biased region" description="Acidic residues" evidence="1">
    <location>
        <begin position="187"/>
        <end position="203"/>
    </location>
</feature>